<accession>A0ABU1UF85</accession>
<dbReference type="PROSITE" id="PS50977">
    <property type="entry name" value="HTH_TETR_2"/>
    <property type="match status" value="1"/>
</dbReference>
<organism evidence="4 5">
    <name type="scientific">Arthrobacter ginsengisoli</name>
    <dbReference type="NCBI Taxonomy" id="1356565"/>
    <lineage>
        <taxon>Bacteria</taxon>
        <taxon>Bacillati</taxon>
        <taxon>Actinomycetota</taxon>
        <taxon>Actinomycetes</taxon>
        <taxon>Micrococcales</taxon>
        <taxon>Micrococcaceae</taxon>
        <taxon>Arthrobacter</taxon>
    </lineage>
</organism>
<dbReference type="PANTHER" id="PTHR30055:SF200">
    <property type="entry name" value="HTH-TYPE TRANSCRIPTIONAL REPRESSOR BDCR"/>
    <property type="match status" value="1"/>
</dbReference>
<dbReference type="EMBL" id="JAVDVQ010000014">
    <property type="protein sequence ID" value="MDR7083842.1"/>
    <property type="molecule type" value="Genomic_DNA"/>
</dbReference>
<proteinExistence type="predicted"/>
<dbReference type="InterPro" id="IPR001647">
    <property type="entry name" value="HTH_TetR"/>
</dbReference>
<evidence type="ECO:0000313" key="4">
    <source>
        <dbReference type="EMBL" id="MDR7083842.1"/>
    </source>
</evidence>
<dbReference type="InterPro" id="IPR009057">
    <property type="entry name" value="Homeodomain-like_sf"/>
</dbReference>
<name>A0ABU1UF85_9MICC</name>
<sequence length="203" mass="21159">MTPPAAKATPAARTPAGQARDKILATAFRLFYAHGLRAAGIDTIIAESGVAKATFYKYFPAKDELILAYLEKVDGIWTGQLHAAAEAAGPDPAARLVGLFDALASACRRDGYRGCAFINAAAESVSGTRVHDRTVAHKEHIRAWIRDLADQAGAQDPDRLARSLTLVLDGGLASGVLDADPAAATAARDTASQLVAAGLGRNP</sequence>
<evidence type="ECO:0000259" key="3">
    <source>
        <dbReference type="PROSITE" id="PS50977"/>
    </source>
</evidence>
<dbReference type="InterPro" id="IPR050109">
    <property type="entry name" value="HTH-type_TetR-like_transc_reg"/>
</dbReference>
<dbReference type="Pfam" id="PF00440">
    <property type="entry name" value="TetR_N"/>
    <property type="match status" value="1"/>
</dbReference>
<evidence type="ECO:0000313" key="5">
    <source>
        <dbReference type="Proteomes" id="UP001252243"/>
    </source>
</evidence>
<dbReference type="PANTHER" id="PTHR30055">
    <property type="entry name" value="HTH-TYPE TRANSCRIPTIONAL REGULATOR RUTR"/>
    <property type="match status" value="1"/>
</dbReference>
<comment type="caution">
    <text evidence="4">The sequence shown here is derived from an EMBL/GenBank/DDBJ whole genome shotgun (WGS) entry which is preliminary data.</text>
</comment>
<evidence type="ECO:0000256" key="1">
    <source>
        <dbReference type="ARBA" id="ARBA00023125"/>
    </source>
</evidence>
<dbReference type="Proteomes" id="UP001252243">
    <property type="component" value="Unassembled WGS sequence"/>
</dbReference>
<reference evidence="4 5" key="1">
    <citation type="submission" date="2023-07" db="EMBL/GenBank/DDBJ databases">
        <title>Sorghum-associated microbial communities from plants grown in Nebraska, USA.</title>
        <authorList>
            <person name="Schachtman D."/>
        </authorList>
    </citation>
    <scope>NUCLEOTIDE SEQUENCE [LARGE SCALE GENOMIC DNA]</scope>
    <source>
        <strain evidence="4 5">BE167</strain>
    </source>
</reference>
<protein>
    <submittedName>
        <fullName evidence="4">AcrR family transcriptional regulator</fullName>
    </submittedName>
</protein>
<feature type="domain" description="HTH tetR-type" evidence="3">
    <location>
        <begin position="17"/>
        <end position="77"/>
    </location>
</feature>
<feature type="DNA-binding region" description="H-T-H motif" evidence="2">
    <location>
        <begin position="40"/>
        <end position="59"/>
    </location>
</feature>
<dbReference type="SUPFAM" id="SSF48498">
    <property type="entry name" value="Tetracyclin repressor-like, C-terminal domain"/>
    <property type="match status" value="1"/>
</dbReference>
<keyword evidence="1 2" id="KW-0238">DNA-binding</keyword>
<evidence type="ECO:0000256" key="2">
    <source>
        <dbReference type="PROSITE-ProRule" id="PRU00335"/>
    </source>
</evidence>
<keyword evidence="5" id="KW-1185">Reference proteome</keyword>
<gene>
    <name evidence="4" type="ORF">J2X01_003142</name>
</gene>
<dbReference type="RefSeq" id="WP_310059275.1">
    <property type="nucleotide sequence ID" value="NZ_JAVDVQ010000014.1"/>
</dbReference>
<dbReference type="SUPFAM" id="SSF46689">
    <property type="entry name" value="Homeodomain-like"/>
    <property type="match status" value="1"/>
</dbReference>
<dbReference type="Gene3D" id="1.10.357.10">
    <property type="entry name" value="Tetracycline Repressor, domain 2"/>
    <property type="match status" value="1"/>
</dbReference>
<dbReference type="PRINTS" id="PR00455">
    <property type="entry name" value="HTHTETR"/>
</dbReference>
<dbReference type="InterPro" id="IPR036271">
    <property type="entry name" value="Tet_transcr_reg_TetR-rel_C_sf"/>
</dbReference>